<dbReference type="GO" id="GO:0000976">
    <property type="term" value="F:transcription cis-regulatory region binding"/>
    <property type="evidence" value="ECO:0007669"/>
    <property type="project" value="TreeGrafter"/>
</dbReference>
<proteinExistence type="predicted"/>
<dbReference type="eggNOG" id="ENOG502QW5G">
    <property type="taxonomic scope" value="Eukaryota"/>
</dbReference>
<feature type="domain" description="Zn(2)-C6 fungal-type" evidence="4">
    <location>
        <begin position="21"/>
        <end position="51"/>
    </location>
</feature>
<evidence type="ECO:0000256" key="2">
    <source>
        <dbReference type="ARBA" id="ARBA00023242"/>
    </source>
</evidence>
<dbReference type="RefSeq" id="XP_001383486.2">
    <property type="nucleotide sequence ID" value="XM_001383449.1"/>
</dbReference>
<dbReference type="EMBL" id="CP000497">
    <property type="protein sequence ID" value="ABN65457.2"/>
    <property type="molecule type" value="Genomic_DNA"/>
</dbReference>
<dbReference type="GO" id="GO:0005634">
    <property type="term" value="C:nucleus"/>
    <property type="evidence" value="ECO:0007669"/>
    <property type="project" value="UniProtKB-SubCell"/>
</dbReference>
<comment type="subcellular location">
    <subcellularLocation>
        <location evidence="1">Nucleus</location>
    </subcellularLocation>
</comment>
<name>A3LRV5_PICST</name>
<dbReference type="InParanoid" id="A3LRV5"/>
<dbReference type="InterPro" id="IPR021858">
    <property type="entry name" value="Fun_TF"/>
</dbReference>
<feature type="region of interest" description="Disordered" evidence="3">
    <location>
        <begin position="154"/>
        <end position="176"/>
    </location>
</feature>
<evidence type="ECO:0000313" key="5">
    <source>
        <dbReference type="EMBL" id="ABN65457.2"/>
    </source>
</evidence>
<dbReference type="OMA" id="WFADFEI"/>
<dbReference type="GO" id="GO:0045944">
    <property type="term" value="P:positive regulation of transcription by RNA polymerase II"/>
    <property type="evidence" value="ECO:0007669"/>
    <property type="project" value="TreeGrafter"/>
</dbReference>
<gene>
    <name evidence="5" type="ORF">PICST_30826</name>
</gene>
<dbReference type="STRING" id="322104.A3LRV5"/>
<dbReference type="PROSITE" id="PS50048">
    <property type="entry name" value="ZN2_CY6_FUNGAL_2"/>
    <property type="match status" value="1"/>
</dbReference>
<dbReference type="Pfam" id="PF11951">
    <property type="entry name" value="Fungal_trans_2"/>
    <property type="match status" value="1"/>
</dbReference>
<feature type="region of interest" description="Disordered" evidence="3">
    <location>
        <begin position="1"/>
        <end position="21"/>
    </location>
</feature>
<evidence type="ECO:0000256" key="3">
    <source>
        <dbReference type="SAM" id="MobiDB-lite"/>
    </source>
</evidence>
<dbReference type="Gene3D" id="4.10.240.10">
    <property type="entry name" value="Zn(2)-C6 fungal-type DNA-binding domain"/>
    <property type="match status" value="1"/>
</dbReference>
<dbReference type="SUPFAM" id="SSF57701">
    <property type="entry name" value="Zn2/Cys6 DNA-binding domain"/>
    <property type="match status" value="1"/>
</dbReference>
<dbReference type="HOGENOM" id="CLU_014489_1_0_1"/>
<dbReference type="PROSITE" id="PS00463">
    <property type="entry name" value="ZN2_CY6_FUNGAL_1"/>
    <property type="match status" value="1"/>
</dbReference>
<dbReference type="PANTHER" id="PTHR37534:SF49">
    <property type="entry name" value="LYSINE BIOSYNTHESIS REGULATORY PROTEIN LYS14"/>
    <property type="match status" value="1"/>
</dbReference>
<dbReference type="InterPro" id="IPR001138">
    <property type="entry name" value="Zn2Cys6_DnaBD"/>
</dbReference>
<dbReference type="KEGG" id="pic:PICST_30826"/>
<dbReference type="FunCoup" id="A3LRV5">
    <property type="interactions" value="71"/>
</dbReference>
<keyword evidence="2" id="KW-0539">Nucleus</keyword>
<evidence type="ECO:0000256" key="1">
    <source>
        <dbReference type="ARBA" id="ARBA00004123"/>
    </source>
</evidence>
<feature type="region of interest" description="Disordered" evidence="3">
    <location>
        <begin position="65"/>
        <end position="121"/>
    </location>
</feature>
<accession>A3LRV5</accession>
<dbReference type="GeneID" id="4837790"/>
<dbReference type="AlphaFoldDB" id="A3LRV5"/>
<dbReference type="Pfam" id="PF00172">
    <property type="entry name" value="Zn_clus"/>
    <property type="match status" value="1"/>
</dbReference>
<keyword evidence="6" id="KW-1185">Reference proteome</keyword>
<protein>
    <submittedName>
        <fullName evidence="5">Zinc finger transcription factor of the LYS14 family</fullName>
    </submittedName>
</protein>
<dbReference type="Proteomes" id="UP000002258">
    <property type="component" value="Chromosome 3"/>
</dbReference>
<dbReference type="GO" id="GO:0008270">
    <property type="term" value="F:zinc ion binding"/>
    <property type="evidence" value="ECO:0007669"/>
    <property type="project" value="InterPro"/>
</dbReference>
<organism evidence="5 6">
    <name type="scientific">Scheffersomyces stipitis (strain ATCC 58785 / CBS 6054 / NBRC 10063 / NRRL Y-11545)</name>
    <name type="common">Yeast</name>
    <name type="synonym">Pichia stipitis</name>
    <dbReference type="NCBI Taxonomy" id="322104"/>
    <lineage>
        <taxon>Eukaryota</taxon>
        <taxon>Fungi</taxon>
        <taxon>Dikarya</taxon>
        <taxon>Ascomycota</taxon>
        <taxon>Saccharomycotina</taxon>
        <taxon>Pichiomycetes</taxon>
        <taxon>Debaryomycetaceae</taxon>
        <taxon>Scheffersomyces</taxon>
    </lineage>
</organism>
<dbReference type="OrthoDB" id="424974at2759"/>
<feature type="compositionally biased region" description="Low complexity" evidence="3">
    <location>
        <begin position="159"/>
        <end position="170"/>
    </location>
</feature>
<evidence type="ECO:0000259" key="4">
    <source>
        <dbReference type="PROSITE" id="PS50048"/>
    </source>
</evidence>
<sequence>MSPESIERRKTESKRDYSRGGCRECKRRKIKCDETKPHCVQCTRLKKKCSYPSVGEKVLRVSKKFLEKNPSPTTQNSSKPLTIQLYRGPNDFSKRKNKVAKSEKRTSNEMSASSSSSELLSKEIVSEAKDGDSSLKTPSSISNLLNSSNEQEFAIPQSETGTIEETTPGGYDQSSIQMSTTPSSLILGDMYSHEDLNLLASDLNDIVNDIMFNGKFDTAVTDNDPLNPLLGFSKESPNSQTMPYNDVIPKHVPLDYIQVRTTDERVYLKEFYEEFAMQVLPFGAYDPYSKTYANPLRDVILKYAAKESFLLAAILAQGAQSSHRKSLLQKDQDAYGSYLSTCLQLLGPALSRNRDKNVRNDLVSNIETILLTVLLLTSSNATTTSQGWRPHLKGAKDIVLKATNSKIRSSKTLILCKVWFADFEILAGTSSSLGGTLKTDDELESVLNFSDPYELSVLKEFGIVQDNGFNIMFGYNTPCVHLFRDLLKILNKKRQEGTAFKPDDAAEYVRLISGFYNEMSIKYIDSKSVVMDDASGNFADLIDIVRTDKGNIALSWMDTSQQAYSLAALITIFTQILNSPYQSPFIQNLNSRLVSCISFLDGCNRVPQQVIKYSLSMIQWPMTAAGINCIDHEERFLLKKFFTFSAELGSGSAEIALKRIQKVWARLDNGKEYESEEGENNLDIVAY</sequence>
<dbReference type="CDD" id="cd00067">
    <property type="entry name" value="GAL4"/>
    <property type="match status" value="1"/>
</dbReference>
<dbReference type="GO" id="GO:0000981">
    <property type="term" value="F:DNA-binding transcription factor activity, RNA polymerase II-specific"/>
    <property type="evidence" value="ECO:0007669"/>
    <property type="project" value="InterPro"/>
</dbReference>
<dbReference type="PANTHER" id="PTHR37534">
    <property type="entry name" value="TRANSCRIPTIONAL ACTIVATOR PROTEIN UGA3"/>
    <property type="match status" value="1"/>
</dbReference>
<dbReference type="InterPro" id="IPR036864">
    <property type="entry name" value="Zn2-C6_fun-type_DNA-bd_sf"/>
</dbReference>
<dbReference type="SMART" id="SM00066">
    <property type="entry name" value="GAL4"/>
    <property type="match status" value="1"/>
</dbReference>
<feature type="compositionally biased region" description="Polar residues" evidence="3">
    <location>
        <begin position="70"/>
        <end position="81"/>
    </location>
</feature>
<feature type="compositionally biased region" description="Low complexity" evidence="3">
    <location>
        <begin position="108"/>
        <end position="119"/>
    </location>
</feature>
<reference evidence="5 6" key="1">
    <citation type="journal article" date="2007" name="Nat. Biotechnol.">
        <title>Genome sequence of the lignocellulose-bioconverting and xylose-fermenting yeast Pichia stipitis.</title>
        <authorList>
            <person name="Jeffries T.W."/>
            <person name="Grigoriev I.V."/>
            <person name="Grimwood J."/>
            <person name="Laplaza J.M."/>
            <person name="Aerts A."/>
            <person name="Salamov A."/>
            <person name="Schmutz J."/>
            <person name="Lindquist E."/>
            <person name="Dehal P."/>
            <person name="Shapiro H."/>
            <person name="Jin Y.S."/>
            <person name="Passoth V."/>
            <person name="Richardson P.M."/>
        </authorList>
    </citation>
    <scope>NUCLEOTIDE SEQUENCE [LARGE SCALE GENOMIC DNA]</scope>
    <source>
        <strain evidence="6">ATCC 58785 / CBS 6054 / NBRC 10063 / NRRL Y-11545</strain>
    </source>
</reference>
<evidence type="ECO:0000313" key="6">
    <source>
        <dbReference type="Proteomes" id="UP000002258"/>
    </source>
</evidence>